<dbReference type="Pfam" id="PF09678">
    <property type="entry name" value="Caa3_CtaG"/>
    <property type="match status" value="1"/>
</dbReference>
<feature type="transmembrane region" description="Helical" evidence="6">
    <location>
        <begin position="194"/>
        <end position="218"/>
    </location>
</feature>
<dbReference type="Proteomes" id="UP000469011">
    <property type="component" value="Unassembled WGS sequence"/>
</dbReference>
<evidence type="ECO:0000256" key="2">
    <source>
        <dbReference type="ARBA" id="ARBA00022475"/>
    </source>
</evidence>
<keyword evidence="2" id="KW-1003">Cell membrane</keyword>
<keyword evidence="3 6" id="KW-0812">Transmembrane</keyword>
<feature type="transmembrane region" description="Helical" evidence="6">
    <location>
        <begin position="114"/>
        <end position="132"/>
    </location>
</feature>
<feature type="transmembrane region" description="Helical" evidence="6">
    <location>
        <begin position="76"/>
        <end position="94"/>
    </location>
</feature>
<comment type="subcellular location">
    <subcellularLocation>
        <location evidence="1">Cell membrane</location>
        <topology evidence="1">Multi-pass membrane protein</topology>
    </subcellularLocation>
</comment>
<feature type="transmembrane region" description="Helical" evidence="6">
    <location>
        <begin position="42"/>
        <end position="64"/>
    </location>
</feature>
<dbReference type="EMBL" id="JAAAMG010000047">
    <property type="protein sequence ID" value="NDW07950.1"/>
    <property type="molecule type" value="Genomic_DNA"/>
</dbReference>
<evidence type="ECO:0000256" key="1">
    <source>
        <dbReference type="ARBA" id="ARBA00004651"/>
    </source>
</evidence>
<dbReference type="GO" id="GO:0005886">
    <property type="term" value="C:plasma membrane"/>
    <property type="evidence" value="ECO:0007669"/>
    <property type="project" value="UniProtKB-SubCell"/>
</dbReference>
<evidence type="ECO:0000256" key="3">
    <source>
        <dbReference type="ARBA" id="ARBA00022692"/>
    </source>
</evidence>
<evidence type="ECO:0000313" key="7">
    <source>
        <dbReference type="EMBL" id="NDW07950.1"/>
    </source>
</evidence>
<sequence length="228" mass="23402">MTAGSEGARSGGLRRHLPLTFGLILLALLWGGPLPFRAGGSFAAYMMHMGVVAVAAPLLAFGIVRSAPTLASHVPGRLALLAAFVEFALVWGWHAPALHDAARESLAFRILEQGSFLFAGLFVWLTALSGHLGADRTGPGASRAAGVASLLVTSMHMTLLGALLLLSPRTLYACADLCAPFATMTPLEDQQLGGAIMLGVGGLAYLAGGLGLLASILVEHAPGAGGRR</sequence>
<keyword evidence="5 6" id="KW-0472">Membrane</keyword>
<dbReference type="InterPro" id="IPR019108">
    <property type="entry name" value="Caa3_assmbl_CtaG-rel"/>
</dbReference>
<keyword evidence="4 6" id="KW-1133">Transmembrane helix</keyword>
<keyword evidence="8" id="KW-1185">Reference proteome</keyword>
<feature type="transmembrane region" description="Helical" evidence="6">
    <location>
        <begin position="17"/>
        <end position="36"/>
    </location>
</feature>
<reference evidence="7 8" key="1">
    <citation type="submission" date="2020-01" db="EMBL/GenBank/DDBJ databases">
        <title>Jiella pacifica sp. nov.</title>
        <authorList>
            <person name="Xue Z."/>
            <person name="Zhu S."/>
            <person name="Chen J."/>
            <person name="Yang J."/>
        </authorList>
    </citation>
    <scope>NUCLEOTIDE SEQUENCE [LARGE SCALE GENOMIC DNA]</scope>
    <source>
        <strain evidence="7 8">40Bstr34</strain>
    </source>
</reference>
<organism evidence="7 8">
    <name type="scientific">Jiella pacifica</name>
    <dbReference type="NCBI Taxonomy" id="2696469"/>
    <lineage>
        <taxon>Bacteria</taxon>
        <taxon>Pseudomonadati</taxon>
        <taxon>Pseudomonadota</taxon>
        <taxon>Alphaproteobacteria</taxon>
        <taxon>Hyphomicrobiales</taxon>
        <taxon>Aurantimonadaceae</taxon>
        <taxon>Jiella</taxon>
    </lineage>
</organism>
<comment type="caution">
    <text evidence="7">The sequence shown here is derived from an EMBL/GenBank/DDBJ whole genome shotgun (WGS) entry which is preliminary data.</text>
</comment>
<evidence type="ECO:0000256" key="4">
    <source>
        <dbReference type="ARBA" id="ARBA00022989"/>
    </source>
</evidence>
<proteinExistence type="predicted"/>
<dbReference type="AlphaFoldDB" id="A0A6N9T9I5"/>
<evidence type="ECO:0008006" key="9">
    <source>
        <dbReference type="Google" id="ProtNLM"/>
    </source>
</evidence>
<evidence type="ECO:0000256" key="6">
    <source>
        <dbReference type="SAM" id="Phobius"/>
    </source>
</evidence>
<accession>A0A6N9T9I5</accession>
<gene>
    <name evidence="7" type="ORF">GTK09_26525</name>
</gene>
<protein>
    <recommendedName>
        <fullName evidence="9">Cytochrome c oxidase assembly factor CtaG</fullName>
    </recommendedName>
</protein>
<evidence type="ECO:0000313" key="8">
    <source>
        <dbReference type="Proteomes" id="UP000469011"/>
    </source>
</evidence>
<feature type="transmembrane region" description="Helical" evidence="6">
    <location>
        <begin position="144"/>
        <end position="166"/>
    </location>
</feature>
<evidence type="ECO:0000256" key="5">
    <source>
        <dbReference type="ARBA" id="ARBA00023136"/>
    </source>
</evidence>
<name>A0A6N9T9I5_9HYPH</name>
<dbReference type="RefSeq" id="WP_163466401.1">
    <property type="nucleotide sequence ID" value="NZ_JAAAMG010000047.1"/>
</dbReference>